<dbReference type="EC" id="3.2.1.15" evidence="2"/>
<evidence type="ECO:0000256" key="10">
    <source>
        <dbReference type="PROSITE-ProRule" id="PRU10052"/>
    </source>
</evidence>
<evidence type="ECO:0000256" key="3">
    <source>
        <dbReference type="ARBA" id="ARBA00022729"/>
    </source>
</evidence>
<dbReference type="InterPro" id="IPR050434">
    <property type="entry name" value="Glycosyl_hydrlase_28"/>
</dbReference>
<dbReference type="PROSITE" id="PS00502">
    <property type="entry name" value="POLYGALACTURONASE"/>
    <property type="match status" value="1"/>
</dbReference>
<organism evidence="12">
    <name type="scientific">Sporisorium scitamineum</name>
    <dbReference type="NCBI Taxonomy" id="49012"/>
    <lineage>
        <taxon>Eukaryota</taxon>
        <taxon>Fungi</taxon>
        <taxon>Dikarya</taxon>
        <taxon>Basidiomycota</taxon>
        <taxon>Ustilaginomycotina</taxon>
        <taxon>Ustilaginomycetes</taxon>
        <taxon>Ustilaginales</taxon>
        <taxon>Ustilaginaceae</taxon>
        <taxon>Sporisorium</taxon>
    </lineage>
</organism>
<evidence type="ECO:0000256" key="9">
    <source>
        <dbReference type="ARBA" id="ARBA00034074"/>
    </source>
</evidence>
<evidence type="ECO:0000256" key="7">
    <source>
        <dbReference type="ARBA" id="ARBA00023295"/>
    </source>
</evidence>
<feature type="active site" evidence="10">
    <location>
        <position position="303"/>
    </location>
</feature>
<comment type="catalytic activity">
    <reaction evidence="9">
        <text>(1,4-alpha-D-galacturonosyl)n+m + H2O = (1,4-alpha-D-galacturonosyl)n + (1,4-alpha-D-galacturonosyl)m.</text>
        <dbReference type="EC" id="3.2.1.15"/>
    </reaction>
</comment>
<keyword evidence="8" id="KW-0961">Cell wall biogenesis/degradation</keyword>
<reference evidence="12" key="1">
    <citation type="submission" date="2014-06" db="EMBL/GenBank/DDBJ databases">
        <authorList>
            <person name="Ju J."/>
            <person name="Zhang J."/>
        </authorList>
    </citation>
    <scope>NUCLEOTIDE SEQUENCE</scope>
    <source>
        <strain evidence="12">SscI8</strain>
    </source>
</reference>
<evidence type="ECO:0000313" key="12">
    <source>
        <dbReference type="EMBL" id="CDU22900.1"/>
    </source>
</evidence>
<dbReference type="GO" id="GO:0004650">
    <property type="term" value="F:polygalacturonase activity"/>
    <property type="evidence" value="ECO:0007669"/>
    <property type="project" value="UniProtKB-EC"/>
</dbReference>
<dbReference type="InterPro" id="IPR000743">
    <property type="entry name" value="Glyco_hydro_28"/>
</dbReference>
<evidence type="ECO:0000256" key="11">
    <source>
        <dbReference type="RuleBase" id="RU361169"/>
    </source>
</evidence>
<protein>
    <recommendedName>
        <fullName evidence="2">endo-polygalacturonase</fullName>
        <ecNumber evidence="2">3.2.1.15</ecNumber>
    </recommendedName>
</protein>
<dbReference type="Gene3D" id="2.160.20.10">
    <property type="entry name" value="Single-stranded right-handed beta-helix, Pectin lyase-like"/>
    <property type="match status" value="1"/>
</dbReference>
<sequence>MIPGRGCRPRSICVVQFGGQAAGQVRSNPSRKGKPCTLFERRGSTDRVTARYKSRVIEHEAACDILKERLSGPAQPRTSCCDDTTCLALLACLLLSLGAEQALAASCTFTDAASAKAGKTSCSTITLSNIKVPAGQTLDLTGLSAGTQVVFTGTTTFGYAAWSGPLISVSSKNIDVSGASGTLIDGGRAQWWDGKGSNGGVTKPKLFYAHGLTNSKMRSLNIKNTPVKAFSIKGCTNRSLDHITMDNSAGNENGLGHNTDAFDVDSSNGVLIANATVRNQDDCLAINSGTNILFCGGYCSGGHGLSIGSVGGRSDNTVDGVRIENSQVVNSQKAVRIKTVSGATGLVNNVTYANINLSGISKFGIDIQQDYLNGGPTGTPTNGVKVANIVMNGIKGSVSSDATRIYLLCGQGSCSNWKWSGVSISGGKSSTKCSDVPSPAQRCHAGQGKRMLFSSAWTVETSFGRRRRTGGHGDGSARWISHNLDLKRMIYEKFRA</sequence>
<keyword evidence="5 11" id="KW-0378">Hydrolase</keyword>
<dbReference type="InterPro" id="IPR012334">
    <property type="entry name" value="Pectin_lyas_fold"/>
</dbReference>
<dbReference type="GO" id="GO:0071555">
    <property type="term" value="P:cell wall organization"/>
    <property type="evidence" value="ECO:0007669"/>
    <property type="project" value="UniProtKB-KW"/>
</dbReference>
<evidence type="ECO:0000256" key="6">
    <source>
        <dbReference type="ARBA" id="ARBA00023157"/>
    </source>
</evidence>
<evidence type="ECO:0000256" key="1">
    <source>
        <dbReference type="ARBA" id="ARBA00008834"/>
    </source>
</evidence>
<keyword evidence="7 11" id="KW-0326">Glycosidase</keyword>
<keyword evidence="3" id="KW-0732">Signal</keyword>
<keyword evidence="4" id="KW-0677">Repeat</keyword>
<dbReference type="AlphaFoldDB" id="A0A127Z9U3"/>
<dbReference type="GO" id="GO:0045490">
    <property type="term" value="P:pectin catabolic process"/>
    <property type="evidence" value="ECO:0007669"/>
    <property type="project" value="UniProtKB-ARBA"/>
</dbReference>
<dbReference type="OrthoDB" id="1546079at2759"/>
<dbReference type="EMBL" id="LK056657">
    <property type="protein sequence ID" value="CDU22900.1"/>
    <property type="molecule type" value="Genomic_DNA"/>
</dbReference>
<dbReference type="FunFam" id="2.160.20.10:FF:000002">
    <property type="entry name" value="Endopolygalacturonase D"/>
    <property type="match status" value="1"/>
</dbReference>
<dbReference type="InterPro" id="IPR006626">
    <property type="entry name" value="PbH1"/>
</dbReference>
<evidence type="ECO:0000256" key="5">
    <source>
        <dbReference type="ARBA" id="ARBA00022801"/>
    </source>
</evidence>
<dbReference type="GO" id="GO:0005576">
    <property type="term" value="C:extracellular region"/>
    <property type="evidence" value="ECO:0007669"/>
    <property type="project" value="TreeGrafter"/>
</dbReference>
<dbReference type="Pfam" id="PF00295">
    <property type="entry name" value="Glyco_hydro_28"/>
    <property type="match status" value="1"/>
</dbReference>
<keyword evidence="6" id="KW-1015">Disulfide bond</keyword>
<evidence type="ECO:0000256" key="8">
    <source>
        <dbReference type="ARBA" id="ARBA00023316"/>
    </source>
</evidence>
<dbReference type="SUPFAM" id="SSF51126">
    <property type="entry name" value="Pectin lyase-like"/>
    <property type="match status" value="1"/>
</dbReference>
<dbReference type="InterPro" id="IPR011050">
    <property type="entry name" value="Pectin_lyase_fold/virulence"/>
</dbReference>
<comment type="similarity">
    <text evidence="1 11">Belongs to the glycosyl hydrolase 28 family.</text>
</comment>
<dbReference type="PANTHER" id="PTHR31884">
    <property type="entry name" value="POLYGALACTURONASE"/>
    <property type="match status" value="1"/>
</dbReference>
<accession>A0A127Z9U3</accession>
<name>A0A127Z9U3_9BASI</name>
<dbReference type="PANTHER" id="PTHR31884:SF1">
    <property type="entry name" value="POLYGALACTURONASE"/>
    <property type="match status" value="1"/>
</dbReference>
<gene>
    <name evidence="12" type="ORF">SPSC_01530</name>
</gene>
<evidence type="ECO:0000256" key="2">
    <source>
        <dbReference type="ARBA" id="ARBA00012736"/>
    </source>
</evidence>
<evidence type="ECO:0000256" key="4">
    <source>
        <dbReference type="ARBA" id="ARBA00022737"/>
    </source>
</evidence>
<proteinExistence type="inferred from homology"/>
<dbReference type="SMART" id="SM00710">
    <property type="entry name" value="PbH1"/>
    <property type="match status" value="4"/>
</dbReference>